<accession>A0AAV3TWM8</accession>
<name>A0AAV3TWM8_9ALTE</name>
<reference evidence="3" key="1">
    <citation type="journal article" date="2019" name="Int. J. Syst. Evol. Microbiol.">
        <title>The Global Catalogue of Microorganisms (GCM) 10K type strain sequencing project: providing services to taxonomists for standard genome sequencing and annotation.</title>
        <authorList>
            <consortium name="The Broad Institute Genomics Platform"/>
            <consortium name="The Broad Institute Genome Sequencing Center for Infectious Disease"/>
            <person name="Wu L."/>
            <person name="Ma J."/>
        </authorList>
    </citation>
    <scope>NUCLEOTIDE SEQUENCE [LARGE SCALE GENOMIC DNA]</scope>
    <source>
        <strain evidence="3">JCM 19134</strain>
    </source>
</reference>
<protein>
    <recommendedName>
        <fullName evidence="1">DUF7452 domain-containing protein</fullName>
    </recommendedName>
</protein>
<dbReference type="Proteomes" id="UP001409585">
    <property type="component" value="Unassembled WGS sequence"/>
</dbReference>
<gene>
    <name evidence="2" type="ORF">GCM10025791_00050</name>
</gene>
<feature type="domain" description="DUF7452" evidence="1">
    <location>
        <begin position="60"/>
        <end position="169"/>
    </location>
</feature>
<dbReference type="AlphaFoldDB" id="A0AAV3TWM8"/>
<evidence type="ECO:0000313" key="3">
    <source>
        <dbReference type="Proteomes" id="UP001409585"/>
    </source>
</evidence>
<dbReference type="EMBL" id="BAABLX010000001">
    <property type="protein sequence ID" value="GAA4928429.1"/>
    <property type="molecule type" value="Genomic_DNA"/>
</dbReference>
<evidence type="ECO:0000259" key="1">
    <source>
        <dbReference type="Pfam" id="PF24249"/>
    </source>
</evidence>
<dbReference type="RefSeq" id="WP_345415107.1">
    <property type="nucleotide sequence ID" value="NZ_AP031496.1"/>
</dbReference>
<organism evidence="2 3">
    <name type="scientific">Halioxenophilus aromaticivorans</name>
    <dbReference type="NCBI Taxonomy" id="1306992"/>
    <lineage>
        <taxon>Bacteria</taxon>
        <taxon>Pseudomonadati</taxon>
        <taxon>Pseudomonadota</taxon>
        <taxon>Gammaproteobacteria</taxon>
        <taxon>Alteromonadales</taxon>
        <taxon>Alteromonadaceae</taxon>
        <taxon>Halioxenophilus</taxon>
    </lineage>
</organism>
<keyword evidence="3" id="KW-1185">Reference proteome</keyword>
<evidence type="ECO:0000313" key="2">
    <source>
        <dbReference type="EMBL" id="GAA4928429.1"/>
    </source>
</evidence>
<dbReference type="InterPro" id="IPR055875">
    <property type="entry name" value="DUF7452"/>
</dbReference>
<comment type="caution">
    <text evidence="2">The sequence shown here is derived from an EMBL/GenBank/DDBJ whole genome shotgun (WGS) entry which is preliminary data.</text>
</comment>
<proteinExistence type="predicted"/>
<dbReference type="Pfam" id="PF24249">
    <property type="entry name" value="DUF7452"/>
    <property type="match status" value="1"/>
</dbReference>
<sequence>MPASVNDSQVRNVVMFKHTATRENTRAHITTLSHPDIDSNSGAVLLIAQCYGVYNANEVGLWFDQGRWHIFNQTRVGIPIGSEFFVCVITAQSQQAFSIVAEAHNTNGHMMDIRSPLGEINRDDCLFLTQVYGQYNVSPIGVWWSGEGWTLFNEDRSPLPLGCRFNVLVLRPGHNTFNGIDLFVGQHRERSGGSHISLIQPLLPDSLRELFTTNCWRGTYNAHSTGVWFNGSGWTIFNQDLAEILPDFQINFFMPLSTSSGGEERDDSLIALVADHHGADYSPAAIDIESQFGSQPGRHNLSETPYRYSMHEVDTGGMGPHFQGVSFLRDTLLDEGGTTVRFRRGVYSYNYGEGLMISCGILNSGATEGITAFDSNHVVNFLDRKTLLNIRYQAAVGNHEHPGGIQAHGDTIAIAMEESVSGGAAAVYFIKVEGVNARLIGALPLGSGGAPNHLNTSKAAAAAFLKLTNGFLVAVSGSDYGKDGIWFYRSWDNEIRNDTEWCFIDYWTPERLPGGVCDIDAGKASTNCFVGADGGLSLLACSTGGIYIMASIGTHGGGVDDEYVQLFKVVGQSQSGGARVDLEPVWVGKHKVGRLALKQYSMRWAGAALTTATGTVMLLNSERGSRKQGNRDTSDGKIWYLGR</sequence>